<dbReference type="Gene3D" id="2.60.120.260">
    <property type="entry name" value="Galactose-binding domain-like"/>
    <property type="match status" value="2"/>
</dbReference>
<feature type="region of interest" description="Disordered" evidence="1">
    <location>
        <begin position="508"/>
        <end position="628"/>
    </location>
</feature>
<feature type="compositionally biased region" description="Low complexity" evidence="1">
    <location>
        <begin position="433"/>
        <end position="444"/>
    </location>
</feature>
<feature type="compositionally biased region" description="Low complexity" evidence="1">
    <location>
        <begin position="527"/>
        <end position="539"/>
    </location>
</feature>
<dbReference type="OrthoDB" id="3265734at2759"/>
<keyword evidence="2" id="KW-0812">Transmembrane</keyword>
<dbReference type="EMBL" id="KN824354">
    <property type="protein sequence ID" value="KIM22519.1"/>
    <property type="molecule type" value="Genomic_DNA"/>
</dbReference>
<evidence type="ECO:0000256" key="1">
    <source>
        <dbReference type="SAM" id="MobiDB-lite"/>
    </source>
</evidence>
<feature type="transmembrane region" description="Helical" evidence="2">
    <location>
        <begin position="381"/>
        <end position="404"/>
    </location>
</feature>
<feature type="compositionally biased region" description="Polar residues" evidence="1">
    <location>
        <begin position="564"/>
        <end position="573"/>
    </location>
</feature>
<evidence type="ECO:0000313" key="4">
    <source>
        <dbReference type="Proteomes" id="UP000054097"/>
    </source>
</evidence>
<feature type="compositionally biased region" description="Pro residues" evidence="1">
    <location>
        <begin position="77"/>
        <end position="89"/>
    </location>
</feature>
<feature type="compositionally biased region" description="Polar residues" evidence="1">
    <location>
        <begin position="508"/>
        <end position="523"/>
    </location>
</feature>
<keyword evidence="4" id="KW-1185">Reference proteome</keyword>
<organism evidence="3 4">
    <name type="scientific">Serendipita vermifera MAFF 305830</name>
    <dbReference type="NCBI Taxonomy" id="933852"/>
    <lineage>
        <taxon>Eukaryota</taxon>
        <taxon>Fungi</taxon>
        <taxon>Dikarya</taxon>
        <taxon>Basidiomycota</taxon>
        <taxon>Agaricomycotina</taxon>
        <taxon>Agaricomycetes</taxon>
        <taxon>Sebacinales</taxon>
        <taxon>Serendipitaceae</taxon>
        <taxon>Serendipita</taxon>
    </lineage>
</organism>
<dbReference type="Proteomes" id="UP000054097">
    <property type="component" value="Unassembled WGS sequence"/>
</dbReference>
<gene>
    <name evidence="3" type="ORF">M408DRAFT_28647</name>
</gene>
<reference evidence="3 4" key="1">
    <citation type="submission" date="2014-04" db="EMBL/GenBank/DDBJ databases">
        <authorList>
            <consortium name="DOE Joint Genome Institute"/>
            <person name="Kuo A."/>
            <person name="Zuccaro A."/>
            <person name="Kohler A."/>
            <person name="Nagy L.G."/>
            <person name="Floudas D."/>
            <person name="Copeland A."/>
            <person name="Barry K.W."/>
            <person name="Cichocki N."/>
            <person name="Veneault-Fourrey C."/>
            <person name="LaButti K."/>
            <person name="Lindquist E.A."/>
            <person name="Lipzen A."/>
            <person name="Lundell T."/>
            <person name="Morin E."/>
            <person name="Murat C."/>
            <person name="Sun H."/>
            <person name="Tunlid A."/>
            <person name="Henrissat B."/>
            <person name="Grigoriev I.V."/>
            <person name="Hibbett D.S."/>
            <person name="Martin F."/>
            <person name="Nordberg H.P."/>
            <person name="Cantor M.N."/>
            <person name="Hua S.X."/>
        </authorList>
    </citation>
    <scope>NUCLEOTIDE SEQUENCE [LARGE SCALE GENOMIC DNA]</scope>
    <source>
        <strain evidence="3 4">MAFF 305830</strain>
    </source>
</reference>
<feature type="compositionally biased region" description="Polar residues" evidence="1">
    <location>
        <begin position="54"/>
        <end position="71"/>
    </location>
</feature>
<evidence type="ECO:0000256" key="2">
    <source>
        <dbReference type="SAM" id="Phobius"/>
    </source>
</evidence>
<keyword evidence="2" id="KW-0472">Membrane</keyword>
<accession>A0A0C3AR40</accession>
<keyword evidence="2" id="KW-1133">Transmembrane helix</keyword>
<name>A0A0C3AR40_SERVB</name>
<dbReference type="AlphaFoldDB" id="A0A0C3AR40"/>
<proteinExistence type="predicted"/>
<feature type="region of interest" description="Disordered" evidence="1">
    <location>
        <begin position="24"/>
        <end position="106"/>
    </location>
</feature>
<feature type="region of interest" description="Disordered" evidence="1">
    <location>
        <begin position="413"/>
        <end position="445"/>
    </location>
</feature>
<evidence type="ECO:0000313" key="3">
    <source>
        <dbReference type="EMBL" id="KIM22519.1"/>
    </source>
</evidence>
<reference evidence="4" key="2">
    <citation type="submission" date="2015-01" db="EMBL/GenBank/DDBJ databases">
        <title>Evolutionary Origins and Diversification of the Mycorrhizal Mutualists.</title>
        <authorList>
            <consortium name="DOE Joint Genome Institute"/>
            <consortium name="Mycorrhizal Genomics Consortium"/>
            <person name="Kohler A."/>
            <person name="Kuo A."/>
            <person name="Nagy L.G."/>
            <person name="Floudas D."/>
            <person name="Copeland A."/>
            <person name="Barry K.W."/>
            <person name="Cichocki N."/>
            <person name="Veneault-Fourrey C."/>
            <person name="LaButti K."/>
            <person name="Lindquist E.A."/>
            <person name="Lipzen A."/>
            <person name="Lundell T."/>
            <person name="Morin E."/>
            <person name="Murat C."/>
            <person name="Riley R."/>
            <person name="Ohm R."/>
            <person name="Sun H."/>
            <person name="Tunlid A."/>
            <person name="Henrissat B."/>
            <person name="Grigoriev I.V."/>
            <person name="Hibbett D.S."/>
            <person name="Martin F."/>
        </authorList>
    </citation>
    <scope>NUCLEOTIDE SEQUENCE [LARGE SCALE GENOMIC DNA]</scope>
    <source>
        <strain evidence="4">MAFF 305830</strain>
    </source>
</reference>
<protein>
    <submittedName>
        <fullName evidence="3">Uncharacterized protein</fullName>
    </submittedName>
</protein>
<dbReference type="HOGENOM" id="CLU_030442_0_0_1"/>
<dbReference type="STRING" id="933852.A0A0C3AR40"/>
<sequence length="628" mass="66907">MVPPTAEQHQEQAPAQAQNEVIYSPNNPLYPQFDAGGDPRIPFDRGYAPVLPRTSHSQVIEDTPGNKTQLPHTRPSVPRPPRRSPPPPMIEEDSGTRIPITSPPAYSDGWTVGGSVANYTNEYNSTVHKSNAAGNELSYTFLGTQITVYGTLDAPRTKGPPSVTFSIDGSTPVAFNSTGTVVVDWVTLATSWLTLYQSPILSKAQHNITIQTGVPLNPDAHFYFDFFTVATGSDSASGNVVVDDRDPLVSYQGTWVDHGVGEEYLHTVRLAPNLGRGSATFSFNGTSASVFGTTDDATGRGTAALVGFSLDGVPYSNFTGPEYSTPVKHHRMFHAEGLSTDREHTIQMESLNANDWYLDCFVYETQISAGDDGGSKSNVGVIAGAVVAVVVGIAAVAAIVFMLLRRHKAKQNTWHREKQYSPRPDLIDEPESSESGISSSIPPSQAGITPFPSYSGFLTSPENRVFPVASPGVIPSSKELRNNASASILPNLVHSSVYSGIMSSGYGSTSLAGSETTVPTSPEQHPGHSQGLQGQSHGHIVISRHNQSYPQPDAAGSPGAPANITANLGNHGQISPGPTGEKAQFTHTRQPDLVPSTSRLLPPPVSPTIEQDSGIRLPRTSPPVYTAD</sequence>